<dbReference type="PANTHER" id="PTHR43591:SF24">
    <property type="entry name" value="2-METHOXY-6-POLYPRENYL-1,4-BENZOQUINOL METHYLASE, MITOCHONDRIAL"/>
    <property type="match status" value="1"/>
</dbReference>
<dbReference type="Gene3D" id="3.40.50.150">
    <property type="entry name" value="Vaccinia Virus protein VP39"/>
    <property type="match status" value="1"/>
</dbReference>
<reference evidence="2 3" key="1">
    <citation type="submission" date="2020-07" db="EMBL/GenBank/DDBJ databases">
        <title>Huge and variable diversity of episymbiotic CPR bacteria and DPANN archaea in groundwater ecosystems.</title>
        <authorList>
            <person name="He C.Y."/>
            <person name="Keren R."/>
            <person name="Whittaker M."/>
            <person name="Farag I.F."/>
            <person name="Doudna J."/>
            <person name="Cate J.H.D."/>
            <person name="Banfield J.F."/>
        </authorList>
    </citation>
    <scope>NUCLEOTIDE SEQUENCE [LARGE SCALE GENOMIC DNA]</scope>
    <source>
        <strain evidence="2">NC_groundwater_541_Ag_S-0.1um_46_50</strain>
    </source>
</reference>
<name>A0A7T5RK64_9BACT</name>
<accession>A0A7T5RK64</accession>
<dbReference type="InterPro" id="IPR029063">
    <property type="entry name" value="SAM-dependent_MTases_sf"/>
</dbReference>
<evidence type="ECO:0000259" key="1">
    <source>
        <dbReference type="Pfam" id="PF13649"/>
    </source>
</evidence>
<dbReference type="GO" id="GO:0032259">
    <property type="term" value="P:methylation"/>
    <property type="evidence" value="ECO:0007669"/>
    <property type="project" value="UniProtKB-KW"/>
</dbReference>
<evidence type="ECO:0000313" key="2">
    <source>
        <dbReference type="EMBL" id="QQG45612.1"/>
    </source>
</evidence>
<dbReference type="PANTHER" id="PTHR43591">
    <property type="entry name" value="METHYLTRANSFERASE"/>
    <property type="match status" value="1"/>
</dbReference>
<keyword evidence="2" id="KW-0489">Methyltransferase</keyword>
<dbReference type="AlphaFoldDB" id="A0A7T5RK64"/>
<proteinExistence type="predicted"/>
<feature type="domain" description="Methyltransferase" evidence="1">
    <location>
        <begin position="36"/>
        <end position="135"/>
    </location>
</feature>
<dbReference type="GO" id="GO:0008168">
    <property type="term" value="F:methyltransferase activity"/>
    <property type="evidence" value="ECO:0007669"/>
    <property type="project" value="UniProtKB-KW"/>
</dbReference>
<evidence type="ECO:0000313" key="3">
    <source>
        <dbReference type="Proteomes" id="UP000595618"/>
    </source>
</evidence>
<keyword evidence="2" id="KW-0808">Transferase</keyword>
<dbReference type="InterPro" id="IPR041698">
    <property type="entry name" value="Methyltransf_25"/>
</dbReference>
<dbReference type="Proteomes" id="UP000595618">
    <property type="component" value="Chromosome"/>
</dbReference>
<protein>
    <submittedName>
        <fullName evidence="2">Methyltransferase domain-containing protein</fullName>
    </submittedName>
</protein>
<gene>
    <name evidence="2" type="ORF">HYW89_01675</name>
</gene>
<dbReference type="EMBL" id="CP066690">
    <property type="protein sequence ID" value="QQG45612.1"/>
    <property type="molecule type" value="Genomic_DNA"/>
</dbReference>
<organism evidence="2 3">
    <name type="scientific">Candidatus Sungiibacteriota bacterium</name>
    <dbReference type="NCBI Taxonomy" id="2750080"/>
    <lineage>
        <taxon>Bacteria</taxon>
        <taxon>Candidatus Sungiibacteriota</taxon>
    </lineage>
</organism>
<dbReference type="SUPFAM" id="SSF53335">
    <property type="entry name" value="S-adenosyl-L-methionine-dependent methyltransferases"/>
    <property type="match status" value="1"/>
</dbReference>
<dbReference type="Pfam" id="PF13649">
    <property type="entry name" value="Methyltransf_25"/>
    <property type="match status" value="1"/>
</dbReference>
<dbReference type="CDD" id="cd02440">
    <property type="entry name" value="AdoMet_MTases"/>
    <property type="match status" value="1"/>
</dbReference>
<sequence length="191" mass="21381">MAAEQPSALKNTGTTSGFLDPEHIVRYFNLQKGDHVADFGAGHGYFTIPLARTVGGDGKVYALDIQKSVLDIVRAKAKIENLLNIEPVWANLDETGGSKLKDKFIDFVLIASIIFQAEKKENLFLEAYRILRDGGRLAVIEWEETPVGTFGPPSEFRIKKELVKQWSKTAGFSFELEFETGSHHYGLMFKK</sequence>